<dbReference type="GeneID" id="55609496"/>
<sequence>MKLIIRVPEQVFEYEIPEYVAERYREMMAAPHEDWEETDFWDTWSSDTWPETYLEVEDDCE</sequence>
<organism evidence="1 2">
    <name type="scientific">Streptomyces phage Wofford</name>
    <dbReference type="NCBI Taxonomy" id="2283267"/>
    <lineage>
        <taxon>Viruses</taxon>
        <taxon>Duplodnaviria</taxon>
        <taxon>Heunggongvirae</taxon>
        <taxon>Uroviricota</taxon>
        <taxon>Caudoviricetes</taxon>
        <taxon>Stanwilliamsviridae</taxon>
        <taxon>Boydwoodruffvirinae</taxon>
        <taxon>Karimacvirus</taxon>
        <taxon>Karimacvirus wofford</taxon>
        <taxon>Streptomyces virus Wofford</taxon>
    </lineage>
</organism>
<dbReference type="Proteomes" id="UP000260216">
    <property type="component" value="Segment"/>
</dbReference>
<reference evidence="1 2" key="1">
    <citation type="submission" date="2018-07" db="EMBL/GenBank/DDBJ databases">
        <authorList>
            <person name="Wofford K.M."/>
            <person name="Typhair T.J."/>
            <person name="Gonzales M.A."/>
            <person name="Castillo J.C."/>
            <person name="Smith B.R."/>
            <person name="Klug H.M."/>
            <person name="Hughes L.E."/>
            <person name="Garlena R.A."/>
            <person name="Russell D.A."/>
            <person name="Pope W.H."/>
            <person name="Jacobs-Sera D."/>
            <person name="Hatfull G.F."/>
        </authorList>
    </citation>
    <scope>NUCLEOTIDE SEQUENCE [LARGE SCALE GENOMIC DNA]</scope>
</reference>
<evidence type="ECO:0000313" key="1">
    <source>
        <dbReference type="EMBL" id="AXH67272.1"/>
    </source>
</evidence>
<protein>
    <submittedName>
        <fullName evidence="1">Uncharacterized protein</fullName>
    </submittedName>
</protein>
<evidence type="ECO:0000313" key="2">
    <source>
        <dbReference type="Proteomes" id="UP000260216"/>
    </source>
</evidence>
<keyword evidence="2" id="KW-1185">Reference proteome</keyword>
<gene>
    <name evidence="1" type="primary">88</name>
    <name evidence="1" type="ORF">SEA_WOFFORD_88</name>
</gene>
<dbReference type="RefSeq" id="YP_009839776.1">
    <property type="nucleotide sequence ID" value="NC_048722.1"/>
</dbReference>
<proteinExistence type="predicted"/>
<dbReference type="EMBL" id="MH576968">
    <property type="protein sequence ID" value="AXH67272.1"/>
    <property type="molecule type" value="Genomic_DNA"/>
</dbReference>
<accession>A0A345M9V1</accession>
<name>A0A345M9V1_9CAUD</name>
<dbReference type="KEGG" id="vg:55609496"/>